<dbReference type="GO" id="GO:0045145">
    <property type="term" value="F:single-stranded DNA 5'-3' DNA exonuclease activity"/>
    <property type="evidence" value="ECO:0007669"/>
    <property type="project" value="InterPro"/>
</dbReference>
<dbReference type="InterPro" id="IPR011604">
    <property type="entry name" value="PDDEXK-like_dom_sf"/>
</dbReference>
<sequence length="293" mass="34254">MIELNALERLHKSSVTATDIASQYWCEKQMELYKLSRAKKATAEIKKGKAIHEMMENEVNVPIELNPKSYGDSLFKTLYTTYKSLESLGKTDRAREIQIYGSLNGFRLVGKIDEIRILKGQAVIIEDKTRSSDRVPGEAELITHKVQVMTYKKMFDDISNGSYTFDDFKNTYGIGRLRLTDDFVKQLSDIGLDDEQKSFDYVSNKVFELYRKVNTGSSLYLRYINQFTKEEIKVLKFQYSSSEISKMLEFSLRYWKGERDALPVPYEEKWKCNHCMFFGNDCKVWWPQRKLGE</sequence>
<evidence type="ECO:0000313" key="2">
    <source>
        <dbReference type="Proteomes" id="UP000197679"/>
    </source>
</evidence>
<organism evidence="1 2">
    <name type="scientific">Candidatus Mancarchaeum acidiphilum</name>
    <dbReference type="NCBI Taxonomy" id="1920749"/>
    <lineage>
        <taxon>Archaea</taxon>
        <taxon>Candidatus Micrarchaeota</taxon>
        <taxon>Candidatus Mancarchaeum</taxon>
    </lineage>
</organism>
<dbReference type="PANTHER" id="PTHR14464">
    <property type="entry name" value="EXONUCLEASE V"/>
    <property type="match status" value="1"/>
</dbReference>
<evidence type="ECO:0000313" key="1">
    <source>
        <dbReference type="EMBL" id="ASI13467.1"/>
    </source>
</evidence>
<gene>
    <name evidence="1" type="ORF">Mia14_0127</name>
</gene>
<dbReference type="Gene3D" id="3.90.320.10">
    <property type="match status" value="1"/>
</dbReference>
<dbReference type="KEGG" id="marh:Mia14_0127"/>
<accession>A0A218NLW8</accession>
<keyword evidence="1" id="KW-0378">Hydrolase</keyword>
<keyword evidence="2" id="KW-1185">Reference proteome</keyword>
<dbReference type="Proteomes" id="UP000197679">
    <property type="component" value="Chromosome"/>
</dbReference>
<dbReference type="EMBL" id="CP019964">
    <property type="protein sequence ID" value="ASI13467.1"/>
    <property type="molecule type" value="Genomic_DNA"/>
</dbReference>
<reference evidence="1 2" key="1">
    <citation type="journal article" date="2017" name="Nat. Commun.">
        <title>'ARMAN' archaea depend on association with euryarchaeal host in culture and in situ.</title>
        <authorList>
            <person name="Golyshina O."/>
            <person name="Toshchakov S."/>
            <person name="Makarova K."/>
            <person name="Gavrilov S."/>
            <person name="Korzhenkov A."/>
            <person name="La Cono V."/>
            <person name="Arcadi E."/>
            <person name="Nechitaylo T."/>
            <person name="Ferrer M."/>
            <person name="Kublanov I."/>
            <person name="Wolf Y."/>
            <person name="Yakimov M."/>
            <person name="Golyshin P."/>
            <person name="Slesarev A."/>
            <person name="Kozyavkin S."/>
        </authorList>
    </citation>
    <scope>NUCLEOTIDE SEQUENCE [LARGE SCALE GENOMIC DNA]</scope>
    <source>
        <strain evidence="1 2">Mia14</strain>
    </source>
</reference>
<name>A0A218NLW8_9ARCH</name>
<dbReference type="InterPro" id="IPR019190">
    <property type="entry name" value="EXOV"/>
</dbReference>
<proteinExistence type="predicted"/>
<dbReference type="GO" id="GO:0036297">
    <property type="term" value="P:interstrand cross-link repair"/>
    <property type="evidence" value="ECO:0007669"/>
    <property type="project" value="TreeGrafter"/>
</dbReference>
<dbReference type="PANTHER" id="PTHR14464:SF4">
    <property type="entry name" value="EXONUCLEASE V"/>
    <property type="match status" value="1"/>
</dbReference>
<dbReference type="Pfam" id="PF09810">
    <property type="entry name" value="Exo5"/>
    <property type="match status" value="3"/>
</dbReference>
<dbReference type="AlphaFoldDB" id="A0A218NLW8"/>
<protein>
    <submittedName>
        <fullName evidence="1">RecB family exonuclease</fullName>
    </submittedName>
</protein>
<keyword evidence="1" id="KW-0269">Exonuclease</keyword>
<keyword evidence="1" id="KW-0540">Nuclease</keyword>